<evidence type="ECO:0000313" key="1">
    <source>
        <dbReference type="EMBL" id="KFM74344.1"/>
    </source>
</evidence>
<sequence>MQGNYSASVDCGILFLFERATNFLNTSLLRTELKKPYSQYFRPACKAEFPTIKESFKGNNYAFCNVCVCDFIISHGGRSDIVKHFKSKKHEVNASGSTTSKKVDDFFLKFGYEFGCRCHFGRVFVYCIPHR</sequence>
<gene>
    <name evidence="1" type="ORF">X975_07764</name>
</gene>
<dbReference type="OrthoDB" id="6511285at2759"/>
<evidence type="ECO:0000313" key="2">
    <source>
        <dbReference type="Proteomes" id="UP000054359"/>
    </source>
</evidence>
<reference evidence="1 2" key="1">
    <citation type="submission" date="2013-11" db="EMBL/GenBank/DDBJ databases">
        <title>Genome sequencing of Stegodyphus mimosarum.</title>
        <authorList>
            <person name="Bechsgaard J."/>
        </authorList>
    </citation>
    <scope>NUCLEOTIDE SEQUENCE [LARGE SCALE GENOMIC DNA]</scope>
</reference>
<accession>A0A087UAF5</accession>
<keyword evidence="2" id="KW-1185">Reference proteome</keyword>
<dbReference type="EMBL" id="KK118989">
    <property type="protein sequence ID" value="KFM74344.1"/>
    <property type="molecule type" value="Genomic_DNA"/>
</dbReference>
<organism evidence="1 2">
    <name type="scientific">Stegodyphus mimosarum</name>
    <name type="common">African social velvet spider</name>
    <dbReference type="NCBI Taxonomy" id="407821"/>
    <lineage>
        <taxon>Eukaryota</taxon>
        <taxon>Metazoa</taxon>
        <taxon>Ecdysozoa</taxon>
        <taxon>Arthropoda</taxon>
        <taxon>Chelicerata</taxon>
        <taxon>Arachnida</taxon>
        <taxon>Araneae</taxon>
        <taxon>Araneomorphae</taxon>
        <taxon>Entelegynae</taxon>
        <taxon>Eresoidea</taxon>
        <taxon>Eresidae</taxon>
        <taxon>Stegodyphus</taxon>
    </lineage>
</organism>
<name>A0A087UAF5_STEMI</name>
<feature type="non-terminal residue" evidence="1">
    <location>
        <position position="131"/>
    </location>
</feature>
<dbReference type="AlphaFoldDB" id="A0A087UAF5"/>
<dbReference type="Proteomes" id="UP000054359">
    <property type="component" value="Unassembled WGS sequence"/>
</dbReference>
<proteinExistence type="predicted"/>
<protein>
    <submittedName>
        <fullName evidence="1">Uncharacterized protein</fullName>
    </submittedName>
</protein>